<organism evidence="4 5">
    <name type="scientific">Cylicostephanus goldi</name>
    <name type="common">Nematode worm</name>
    <dbReference type="NCBI Taxonomy" id="71465"/>
    <lineage>
        <taxon>Eukaryota</taxon>
        <taxon>Metazoa</taxon>
        <taxon>Ecdysozoa</taxon>
        <taxon>Nematoda</taxon>
        <taxon>Chromadorea</taxon>
        <taxon>Rhabditida</taxon>
        <taxon>Rhabditina</taxon>
        <taxon>Rhabditomorpha</taxon>
        <taxon>Strongyloidea</taxon>
        <taxon>Strongylidae</taxon>
        <taxon>Cylicostephanus</taxon>
    </lineage>
</organism>
<evidence type="ECO:0000256" key="2">
    <source>
        <dbReference type="ARBA" id="ARBA00023034"/>
    </source>
</evidence>
<dbReference type="GO" id="GO:0045056">
    <property type="term" value="P:transcytosis"/>
    <property type="evidence" value="ECO:0007669"/>
    <property type="project" value="TreeGrafter"/>
</dbReference>
<dbReference type="AlphaFoldDB" id="A0A3P7R799"/>
<keyword evidence="2" id="KW-0333">Golgi apparatus</keyword>
<evidence type="ECO:0000313" key="4">
    <source>
        <dbReference type="EMBL" id="VDN36839.1"/>
    </source>
</evidence>
<dbReference type="GO" id="GO:0000139">
    <property type="term" value="C:Golgi membrane"/>
    <property type="evidence" value="ECO:0007669"/>
    <property type="project" value="InterPro"/>
</dbReference>
<evidence type="ECO:0000256" key="1">
    <source>
        <dbReference type="ARBA" id="ARBA00004555"/>
    </source>
</evidence>
<feature type="domain" description="Vesicle tethering protein Uso1/P115-like head" evidence="3">
    <location>
        <begin position="54"/>
        <end position="209"/>
    </location>
</feature>
<accession>A0A3P7R799</accession>
<dbReference type="Gene3D" id="1.25.10.10">
    <property type="entry name" value="Leucine-rich Repeat Variant"/>
    <property type="match status" value="1"/>
</dbReference>
<dbReference type="InterPro" id="IPR024095">
    <property type="entry name" value="Vesicle_P115"/>
</dbReference>
<comment type="subcellular location">
    <subcellularLocation>
        <location evidence="1">Golgi apparatus</location>
    </subcellularLocation>
</comment>
<feature type="non-terminal residue" evidence="4">
    <location>
        <position position="209"/>
    </location>
</feature>
<dbReference type="EMBL" id="UYRV01130223">
    <property type="protein sequence ID" value="VDN36839.1"/>
    <property type="molecule type" value="Genomic_DNA"/>
</dbReference>
<dbReference type="Pfam" id="PF04869">
    <property type="entry name" value="Uso1_p115_head"/>
    <property type="match status" value="1"/>
</dbReference>
<dbReference type="PANTHER" id="PTHR10013:SF0">
    <property type="entry name" value="GENERAL VESICULAR TRANSPORT FACTOR P115"/>
    <property type="match status" value="1"/>
</dbReference>
<dbReference type="InterPro" id="IPR006953">
    <property type="entry name" value="Vesicle_Uso1_P115_head"/>
</dbReference>
<dbReference type="GO" id="GO:0005795">
    <property type="term" value="C:Golgi stack"/>
    <property type="evidence" value="ECO:0007669"/>
    <property type="project" value="TreeGrafter"/>
</dbReference>
<name>A0A3P7R799_CYLGO</name>
<dbReference type="InterPro" id="IPR011989">
    <property type="entry name" value="ARM-like"/>
</dbReference>
<dbReference type="PANTHER" id="PTHR10013">
    <property type="entry name" value="GENERAL VESICULAR TRANSPORT FACTOR P115"/>
    <property type="match status" value="1"/>
</dbReference>
<dbReference type="GO" id="GO:0048211">
    <property type="term" value="P:Golgi vesicle docking"/>
    <property type="evidence" value="ECO:0007669"/>
    <property type="project" value="TreeGrafter"/>
</dbReference>
<dbReference type="GO" id="GO:0005783">
    <property type="term" value="C:endoplasmic reticulum"/>
    <property type="evidence" value="ECO:0007669"/>
    <property type="project" value="TreeGrafter"/>
</dbReference>
<proteinExistence type="predicted"/>
<protein>
    <recommendedName>
        <fullName evidence="3">Vesicle tethering protein Uso1/P115-like head domain-containing protein</fullName>
    </recommendedName>
</protein>
<evidence type="ECO:0000313" key="5">
    <source>
        <dbReference type="Proteomes" id="UP000271889"/>
    </source>
</evidence>
<dbReference type="GO" id="GO:0012507">
    <property type="term" value="C:ER to Golgi transport vesicle membrane"/>
    <property type="evidence" value="ECO:0007669"/>
    <property type="project" value="TreeGrafter"/>
</dbReference>
<gene>
    <name evidence="4" type="ORF">CGOC_LOCUS13319</name>
</gene>
<dbReference type="OrthoDB" id="198977at2759"/>
<keyword evidence="5" id="KW-1185">Reference proteome</keyword>
<dbReference type="GO" id="GO:0048280">
    <property type="term" value="P:vesicle fusion with Golgi apparatus"/>
    <property type="evidence" value="ECO:0007669"/>
    <property type="project" value="InterPro"/>
</dbReference>
<reference evidence="4 5" key="1">
    <citation type="submission" date="2018-11" db="EMBL/GenBank/DDBJ databases">
        <authorList>
            <consortium name="Pathogen Informatics"/>
        </authorList>
    </citation>
    <scope>NUCLEOTIDE SEQUENCE [LARGE SCALE GENOMIC DNA]</scope>
</reference>
<sequence length="209" mass="23486">MLSELCRVLLSEMGLPVEVLTETVIAVAEAIRGNYTNQEYFASTNLITNENVSRSSLVVLLISMTAEKQPLFFKVIETLLPASQPETSLSTGSLICQAITSGESVQCWFGCVSLLYCLLDVEHLREQLLRVQLSTTVDQPPVSLLKHVANLMYLLAWWFYVFVHHYILEIQVSMGNRRVQMRAGILMLLSTWLNNCPAAVASFIENEEN</sequence>
<dbReference type="GO" id="GO:0006886">
    <property type="term" value="P:intracellular protein transport"/>
    <property type="evidence" value="ECO:0007669"/>
    <property type="project" value="InterPro"/>
</dbReference>
<evidence type="ECO:0000259" key="3">
    <source>
        <dbReference type="Pfam" id="PF04869"/>
    </source>
</evidence>
<dbReference type="Proteomes" id="UP000271889">
    <property type="component" value="Unassembled WGS sequence"/>
</dbReference>
<dbReference type="GO" id="GO:0006888">
    <property type="term" value="P:endoplasmic reticulum to Golgi vesicle-mediated transport"/>
    <property type="evidence" value="ECO:0007669"/>
    <property type="project" value="TreeGrafter"/>
</dbReference>